<dbReference type="Pfam" id="PF02255">
    <property type="entry name" value="PTS_IIA"/>
    <property type="match status" value="1"/>
</dbReference>
<evidence type="ECO:0000313" key="6">
    <source>
        <dbReference type="EMBL" id="MBF0934837.1"/>
    </source>
</evidence>
<name>A0A929QTT5_ABIDE</name>
<keyword evidence="4" id="KW-0598">Phosphotransferase system</keyword>
<organism evidence="6 7">
    <name type="scientific">Abiotrophia defectiva</name>
    <name type="common">Streptococcus defectivus</name>
    <dbReference type="NCBI Taxonomy" id="46125"/>
    <lineage>
        <taxon>Bacteria</taxon>
        <taxon>Bacillati</taxon>
        <taxon>Bacillota</taxon>
        <taxon>Bacilli</taxon>
        <taxon>Lactobacillales</taxon>
        <taxon>Aerococcaceae</taxon>
        <taxon>Abiotrophia</taxon>
    </lineage>
</organism>
<evidence type="ECO:0000313" key="7">
    <source>
        <dbReference type="Proteomes" id="UP000757900"/>
    </source>
</evidence>
<dbReference type="SMR" id="A0A929QTT5"/>
<dbReference type="GO" id="GO:0009401">
    <property type="term" value="P:phosphoenolpyruvate-dependent sugar phosphotransferase system"/>
    <property type="evidence" value="ECO:0007669"/>
    <property type="project" value="UniProtKB-KW"/>
</dbReference>
<dbReference type="EMBL" id="JABZFV010000075">
    <property type="protein sequence ID" value="MBF0934837.1"/>
    <property type="molecule type" value="Genomic_DNA"/>
</dbReference>
<evidence type="ECO:0000256" key="2">
    <source>
        <dbReference type="ARBA" id="ARBA00022597"/>
    </source>
</evidence>
<evidence type="ECO:0000256" key="4">
    <source>
        <dbReference type="ARBA" id="ARBA00022683"/>
    </source>
</evidence>
<feature type="modified residue" description="Phosphohistidine; by HPr" evidence="5">
    <location>
        <position position="82"/>
    </location>
</feature>
<accession>A0A929QTT5</accession>
<dbReference type="InterPro" id="IPR003188">
    <property type="entry name" value="PTS_IIA_lac/cel"/>
</dbReference>
<evidence type="ECO:0000256" key="5">
    <source>
        <dbReference type="PROSITE-ProRule" id="PRU00418"/>
    </source>
</evidence>
<dbReference type="PROSITE" id="PS51095">
    <property type="entry name" value="PTS_EIIA_TYPE_3"/>
    <property type="match status" value="1"/>
</dbReference>
<keyword evidence="2" id="KW-0762">Sugar transport</keyword>
<dbReference type="PANTHER" id="PTHR34382:SF7">
    <property type="entry name" value="PTS SYSTEM N,N'-DIACETYLCHITOBIOSE-SPECIFIC EIIA COMPONENT"/>
    <property type="match status" value="1"/>
</dbReference>
<dbReference type="InterPro" id="IPR036542">
    <property type="entry name" value="PTS_IIA_lac/cel_sf"/>
</dbReference>
<dbReference type="SUPFAM" id="SSF46973">
    <property type="entry name" value="Enzyme IIa from lactose specific PTS, IIa-lac"/>
    <property type="match status" value="1"/>
</dbReference>
<dbReference type="AlphaFoldDB" id="A0A929QTT5"/>
<dbReference type="GO" id="GO:0016740">
    <property type="term" value="F:transferase activity"/>
    <property type="evidence" value="ECO:0007669"/>
    <property type="project" value="UniProtKB-KW"/>
</dbReference>
<keyword evidence="1" id="KW-0813">Transport</keyword>
<sequence>MSEGAQATSPSQALMQLILKSSKATGQVLAAIQAAQEGDAVASQDLLTQAQALNIEAHNLQTGLIQAELQGQAAPVSLLAVHAQDHFMNSHLLVQVADILIGQAQTIKTLEEKLEKLEEKVGENA</sequence>
<protein>
    <submittedName>
        <fullName evidence="6">PTS lactose/cellobiose transporter subunit IIA</fullName>
    </submittedName>
</protein>
<dbReference type="Proteomes" id="UP000757900">
    <property type="component" value="Unassembled WGS sequence"/>
</dbReference>
<dbReference type="PANTHER" id="PTHR34382">
    <property type="entry name" value="PTS SYSTEM N,N'-DIACETYLCHITOBIOSE-SPECIFIC EIIA COMPONENT"/>
    <property type="match status" value="1"/>
</dbReference>
<dbReference type="Gene3D" id="1.20.58.80">
    <property type="entry name" value="Phosphotransferase system, lactose/cellobiose-type IIA subunit"/>
    <property type="match status" value="1"/>
</dbReference>
<reference evidence="6" key="1">
    <citation type="submission" date="2020-04" db="EMBL/GenBank/DDBJ databases">
        <title>Deep metagenomics examines the oral microbiome during advanced dental caries in children, revealing novel taxa and co-occurrences with host molecules.</title>
        <authorList>
            <person name="Baker J.L."/>
            <person name="Morton J.T."/>
            <person name="Dinis M."/>
            <person name="Alvarez R."/>
            <person name="Tran N.C."/>
            <person name="Knight R."/>
            <person name="Edlund A."/>
        </authorList>
    </citation>
    <scope>NUCLEOTIDE SEQUENCE</scope>
    <source>
        <strain evidence="6">JCVI_23_bin.16</strain>
    </source>
</reference>
<keyword evidence="3" id="KW-0808">Transferase</keyword>
<proteinExistence type="predicted"/>
<comment type="caution">
    <text evidence="6">The sequence shown here is derived from an EMBL/GenBank/DDBJ whole genome shotgun (WGS) entry which is preliminary data.</text>
</comment>
<evidence type="ECO:0000256" key="3">
    <source>
        <dbReference type="ARBA" id="ARBA00022679"/>
    </source>
</evidence>
<gene>
    <name evidence="6" type="ORF">HXK00_04225</name>
</gene>
<evidence type="ECO:0000256" key="1">
    <source>
        <dbReference type="ARBA" id="ARBA00022448"/>
    </source>
</evidence>